<evidence type="ECO:0000256" key="8">
    <source>
        <dbReference type="ARBA" id="ARBA00023002"/>
    </source>
</evidence>
<feature type="transmembrane region" description="Helical" evidence="14">
    <location>
        <begin position="260"/>
        <end position="277"/>
    </location>
</feature>
<dbReference type="PRINTS" id="PR00385">
    <property type="entry name" value="P450"/>
</dbReference>
<keyword evidence="6 13" id="KW-0479">Metal-binding</keyword>
<dbReference type="PRINTS" id="PR00463">
    <property type="entry name" value="EP450I"/>
</dbReference>
<evidence type="ECO:0000256" key="12">
    <source>
        <dbReference type="ARBA" id="ARBA00060591"/>
    </source>
</evidence>
<dbReference type="OrthoDB" id="1055148at2759"/>
<evidence type="ECO:0000313" key="15">
    <source>
        <dbReference type="EMBL" id="RAO68365.1"/>
    </source>
</evidence>
<dbReference type="GO" id="GO:0015267">
    <property type="term" value="F:channel activity"/>
    <property type="evidence" value="ECO:0007669"/>
    <property type="project" value="InterPro"/>
</dbReference>
<evidence type="ECO:0000256" key="7">
    <source>
        <dbReference type="ARBA" id="ARBA00022989"/>
    </source>
</evidence>
<keyword evidence="11 14" id="KW-0472">Membrane</keyword>
<proteinExistence type="inferred from homology"/>
<dbReference type="PANTHER" id="PTHR46300">
    <property type="entry name" value="P450, PUTATIVE (EUROFUNG)-RELATED-RELATED"/>
    <property type="match status" value="1"/>
</dbReference>
<dbReference type="Pfam" id="PF00230">
    <property type="entry name" value="MIP"/>
    <property type="match status" value="1"/>
</dbReference>
<comment type="caution">
    <text evidence="15">The sequence shown here is derived from an EMBL/GenBank/DDBJ whole genome shotgun (WGS) entry which is preliminary data.</text>
</comment>
<dbReference type="InterPro" id="IPR022357">
    <property type="entry name" value="MIP_CS"/>
</dbReference>
<feature type="transmembrane region" description="Helical" evidence="14">
    <location>
        <begin position="55"/>
        <end position="78"/>
    </location>
</feature>
<dbReference type="STRING" id="1196081.A0A364KXT8"/>
<feature type="transmembrane region" description="Helical" evidence="14">
    <location>
        <begin position="283"/>
        <end position="302"/>
    </location>
</feature>
<evidence type="ECO:0000256" key="11">
    <source>
        <dbReference type="ARBA" id="ARBA00023136"/>
    </source>
</evidence>
<name>A0A364KXT8_TALAM</name>
<evidence type="ECO:0000256" key="10">
    <source>
        <dbReference type="ARBA" id="ARBA00023033"/>
    </source>
</evidence>
<dbReference type="AlphaFoldDB" id="A0A364KXT8"/>
<protein>
    <recommendedName>
        <fullName evidence="17">Phenylacetate 2-hydroxylase</fullName>
    </recommendedName>
</protein>
<feature type="transmembrane region" description="Helical" evidence="14">
    <location>
        <begin position="90"/>
        <end position="111"/>
    </location>
</feature>
<evidence type="ECO:0000256" key="1">
    <source>
        <dbReference type="ARBA" id="ARBA00004141"/>
    </source>
</evidence>
<dbReference type="GO" id="GO:0004497">
    <property type="term" value="F:monooxygenase activity"/>
    <property type="evidence" value="ECO:0007669"/>
    <property type="project" value="UniProtKB-KW"/>
</dbReference>
<evidence type="ECO:0000256" key="13">
    <source>
        <dbReference type="PIRSR" id="PIRSR602401-1"/>
    </source>
</evidence>
<evidence type="ECO:0000256" key="9">
    <source>
        <dbReference type="ARBA" id="ARBA00023004"/>
    </source>
</evidence>
<dbReference type="SUPFAM" id="SSF81338">
    <property type="entry name" value="Aquaporin-like"/>
    <property type="match status" value="1"/>
</dbReference>
<accession>A0A364KXT8</accession>
<evidence type="ECO:0000256" key="5">
    <source>
        <dbReference type="ARBA" id="ARBA00022692"/>
    </source>
</evidence>
<evidence type="ECO:0008006" key="17">
    <source>
        <dbReference type="Google" id="ProtNLM"/>
    </source>
</evidence>
<keyword evidence="4 13" id="KW-0349">Heme</keyword>
<keyword evidence="16" id="KW-1185">Reference proteome</keyword>
<evidence type="ECO:0000256" key="14">
    <source>
        <dbReference type="SAM" id="Phobius"/>
    </source>
</evidence>
<dbReference type="GeneID" id="63793593"/>
<evidence type="ECO:0000256" key="4">
    <source>
        <dbReference type="ARBA" id="ARBA00022617"/>
    </source>
</evidence>
<dbReference type="GO" id="GO:0020037">
    <property type="term" value="F:heme binding"/>
    <property type="evidence" value="ECO:0007669"/>
    <property type="project" value="InterPro"/>
</dbReference>
<organism evidence="15 16">
    <name type="scientific">Talaromyces amestolkiae</name>
    <dbReference type="NCBI Taxonomy" id="1196081"/>
    <lineage>
        <taxon>Eukaryota</taxon>
        <taxon>Fungi</taxon>
        <taxon>Dikarya</taxon>
        <taxon>Ascomycota</taxon>
        <taxon>Pezizomycotina</taxon>
        <taxon>Eurotiomycetes</taxon>
        <taxon>Eurotiomycetidae</taxon>
        <taxon>Eurotiales</taxon>
        <taxon>Trichocomaceae</taxon>
        <taxon>Talaromyces</taxon>
        <taxon>Talaromyces sect. Talaromyces</taxon>
    </lineage>
</organism>
<feature type="transmembrane region" description="Helical" evidence="14">
    <location>
        <begin position="226"/>
        <end position="248"/>
    </location>
</feature>
<dbReference type="Pfam" id="PF00067">
    <property type="entry name" value="p450"/>
    <property type="match status" value="1"/>
</dbReference>
<evidence type="ECO:0000256" key="6">
    <source>
        <dbReference type="ARBA" id="ARBA00022723"/>
    </source>
</evidence>
<comment type="pathway">
    <text evidence="12">Aromatic compound metabolism; phenylacetate degradation.</text>
</comment>
<dbReference type="InterPro" id="IPR050364">
    <property type="entry name" value="Cytochrome_P450_fung"/>
</dbReference>
<dbReference type="InterPro" id="IPR002401">
    <property type="entry name" value="Cyt_P450_E_grp-I"/>
</dbReference>
<keyword evidence="10" id="KW-0503">Monooxygenase</keyword>
<dbReference type="GO" id="GO:0016020">
    <property type="term" value="C:membrane"/>
    <property type="evidence" value="ECO:0007669"/>
    <property type="project" value="UniProtKB-SubCell"/>
</dbReference>
<dbReference type="GO" id="GO:0005506">
    <property type="term" value="F:iron ion binding"/>
    <property type="evidence" value="ECO:0007669"/>
    <property type="project" value="InterPro"/>
</dbReference>
<keyword evidence="8" id="KW-0560">Oxidoreductase</keyword>
<keyword evidence="7 14" id="KW-1133">Transmembrane helix</keyword>
<dbReference type="RefSeq" id="XP_040732881.1">
    <property type="nucleotide sequence ID" value="XM_040876736.1"/>
</dbReference>
<dbReference type="Gene3D" id="1.20.1080.10">
    <property type="entry name" value="Glycerol uptake facilitator protein"/>
    <property type="match status" value="1"/>
</dbReference>
<dbReference type="InterPro" id="IPR001128">
    <property type="entry name" value="Cyt_P450"/>
</dbReference>
<feature type="binding site" description="axial binding residue" evidence="13">
    <location>
        <position position="803"/>
    </location>
    <ligand>
        <name>heme</name>
        <dbReference type="ChEBI" id="CHEBI:30413"/>
    </ligand>
    <ligandPart>
        <name>Fe</name>
        <dbReference type="ChEBI" id="CHEBI:18248"/>
    </ligandPart>
</feature>
<keyword evidence="9 13" id="KW-0408">Iron</keyword>
<dbReference type="InterPro" id="IPR036396">
    <property type="entry name" value="Cyt_P450_sf"/>
</dbReference>
<dbReference type="PROSITE" id="PS00221">
    <property type="entry name" value="MIP"/>
    <property type="match status" value="1"/>
</dbReference>
<comment type="subcellular location">
    <subcellularLocation>
        <location evidence="1">Membrane</location>
        <topology evidence="1">Multi-pass membrane protein</topology>
    </subcellularLocation>
</comment>
<evidence type="ECO:0000256" key="2">
    <source>
        <dbReference type="ARBA" id="ARBA00010617"/>
    </source>
</evidence>
<dbReference type="Gene3D" id="1.10.630.10">
    <property type="entry name" value="Cytochrome P450"/>
    <property type="match status" value="1"/>
</dbReference>
<reference evidence="15 16" key="1">
    <citation type="journal article" date="2017" name="Biotechnol. Biofuels">
        <title>Differential beta-glucosidase expression as a function of carbon source availability in Talaromyces amestolkiae: a genomic and proteomic approach.</title>
        <authorList>
            <person name="de Eugenio L.I."/>
            <person name="Mendez-Liter J.A."/>
            <person name="Nieto-Dominguez M."/>
            <person name="Alonso L."/>
            <person name="Gil-Munoz J."/>
            <person name="Barriuso J."/>
            <person name="Prieto A."/>
            <person name="Martinez M.J."/>
        </authorList>
    </citation>
    <scope>NUCLEOTIDE SEQUENCE [LARGE SCALE GENOMIC DNA]</scope>
    <source>
        <strain evidence="15 16">CIB</strain>
    </source>
</reference>
<comment type="cofactor">
    <cofactor evidence="13">
        <name>heme</name>
        <dbReference type="ChEBI" id="CHEBI:30413"/>
    </cofactor>
</comment>
<evidence type="ECO:0000256" key="3">
    <source>
        <dbReference type="ARBA" id="ARBA00022448"/>
    </source>
</evidence>
<dbReference type="CDD" id="cd11066">
    <property type="entry name" value="CYP_PhacA-like"/>
    <property type="match status" value="1"/>
</dbReference>
<dbReference type="PANTHER" id="PTHR46300:SF9">
    <property type="entry name" value="P450, PUTATIVE-RELATED"/>
    <property type="match status" value="1"/>
</dbReference>
<dbReference type="Proteomes" id="UP000249363">
    <property type="component" value="Unassembled WGS sequence"/>
</dbReference>
<keyword evidence="5 14" id="KW-0812">Transmembrane</keyword>
<dbReference type="FunFam" id="1.10.630.10:FF:000072">
    <property type="entry name" value="3-hydroxyphenylacetate 6 hydroxylase"/>
    <property type="match status" value="1"/>
</dbReference>
<dbReference type="GO" id="GO:0016705">
    <property type="term" value="F:oxidoreductase activity, acting on paired donors, with incorporation or reduction of molecular oxygen"/>
    <property type="evidence" value="ECO:0007669"/>
    <property type="project" value="InterPro"/>
</dbReference>
<dbReference type="InterPro" id="IPR023271">
    <property type="entry name" value="Aquaporin-like"/>
</dbReference>
<dbReference type="EMBL" id="MIKG01000007">
    <property type="protein sequence ID" value="RAO68365.1"/>
    <property type="molecule type" value="Genomic_DNA"/>
</dbReference>
<comment type="similarity">
    <text evidence="2">Belongs to the cytochrome P450 family.</text>
</comment>
<keyword evidence="3" id="KW-0813">Transport</keyword>
<sequence length="883" mass="98448">MSHSSDLSRLQTHDIEIGVTDALQRHASRHVAQHKPVSQRVLDYERRRPRWLRECIGEATGVFIYVFPGLASVAAFIVNGASTEPPVTAFSSFFQIGLAFALGIMFAIIIAGPTSGGHFNPAVTIALAVWQGFPLKKVPHYILSQIFGAFMASLLVMGMYRQEIVKYEEALKALGAPLVSATGPAGIFCAFPAEGQSLGYLFLIEFFVDSFIGLVIWSCIDPANPFVTPSTVPIVIGVGYGVMVWGFADLTISTNMARDLGARFVAAIFYGGEAFSYKSYCWISILVNIPATLFATGFYELFLRDSIQLLHKGGVKHAEGEEGLRRYLSEVGMLKDENEVTAMHMARTEAIELYSFIIKKRIQEHNMAHEAVAIGVLSILIILYRYLNQTDTPKIKGLPEIPGVPIFGNLIQLGENHAKVAAEWAKQYGPVFQVRMGNKRIVFANSFESVKQLWLKEQSALISRPTFHTFHSVVSSSQGFTIGTSPWDESCKRRRKAAATALNKPAVQSYMPIIDLEATTSIQEMYRDSQKGQIDINPISYFQRYALNTSLTLNYGIRIEGNVDDSLLQEIVAVERGVSNFRSTSNNWQDYVPLLRLLPKKNSEAEEFRVRRDKYLTHLLNLLKESIANGTDKPCITGNILKDPEAQLNEAEIKSLCLTMVSAGLDTVPGNLVMGLAYLASEDGMRIQKKAYAEIMKVYPSNDAWDKCLVEEKVPYITALVKEILRFWTVIPICLPRKSIKDVTWNGVTIPANTTFFMNAWAADYDSDYFKDPEKFLPERYLDTPEANQGTPHYGYGAGSRMCAGSHLANRELYTAFIRIITAFTVHPPKNPADYPILNALECNSIPTALTTEPKPFKVGLKARDPVLLEKWIAESQERTKDL</sequence>
<gene>
    <name evidence="15" type="ORF">BHQ10_004377</name>
</gene>
<dbReference type="SUPFAM" id="SSF48264">
    <property type="entry name" value="Cytochrome P450"/>
    <property type="match status" value="1"/>
</dbReference>
<feature type="transmembrane region" description="Helical" evidence="14">
    <location>
        <begin position="198"/>
        <end position="220"/>
    </location>
</feature>
<feature type="transmembrane region" description="Helical" evidence="14">
    <location>
        <begin position="141"/>
        <end position="161"/>
    </location>
</feature>
<feature type="transmembrane region" description="Helical" evidence="14">
    <location>
        <begin position="367"/>
        <end position="387"/>
    </location>
</feature>
<evidence type="ECO:0000313" key="16">
    <source>
        <dbReference type="Proteomes" id="UP000249363"/>
    </source>
</evidence>
<dbReference type="InterPro" id="IPR000425">
    <property type="entry name" value="MIP"/>
</dbReference>